<sequence length="116" mass="12944">MLMMCTLLRDTLESLLGLFPPGGIADCCRKIKNTEVQRARLRSYYEQTSQVGCHLHAVVFTTVKNKRICADPNREWTKLGKAYVDGRNSVKGTKGTGCNENSRPPCKELISKSVPL</sequence>
<keyword evidence="2" id="KW-0145">Chemotaxis</keyword>
<organism evidence="8 9">
    <name type="scientific">Muraenolepis orangiensis</name>
    <name type="common">Patagonian moray cod</name>
    <dbReference type="NCBI Taxonomy" id="630683"/>
    <lineage>
        <taxon>Eukaryota</taxon>
        <taxon>Metazoa</taxon>
        <taxon>Chordata</taxon>
        <taxon>Craniata</taxon>
        <taxon>Vertebrata</taxon>
        <taxon>Euteleostomi</taxon>
        <taxon>Actinopterygii</taxon>
        <taxon>Neopterygii</taxon>
        <taxon>Teleostei</taxon>
        <taxon>Neoteleostei</taxon>
        <taxon>Acanthomorphata</taxon>
        <taxon>Zeiogadaria</taxon>
        <taxon>Gadariae</taxon>
        <taxon>Gadiformes</taxon>
        <taxon>Muraenolepidoidei</taxon>
        <taxon>Muraenolepididae</taxon>
        <taxon>Muraenolepis</taxon>
    </lineage>
</organism>
<dbReference type="InterPro" id="IPR039809">
    <property type="entry name" value="Chemokine_b/g/d"/>
</dbReference>
<evidence type="ECO:0000259" key="7">
    <source>
        <dbReference type="SMART" id="SM00199"/>
    </source>
</evidence>
<proteinExistence type="predicted"/>
<dbReference type="Proteomes" id="UP001148018">
    <property type="component" value="Unassembled WGS sequence"/>
</dbReference>
<dbReference type="SUPFAM" id="SSF54117">
    <property type="entry name" value="Interleukin 8-like chemokines"/>
    <property type="match status" value="1"/>
</dbReference>
<comment type="subcellular location">
    <subcellularLocation>
        <location evidence="1">Secreted</location>
    </subcellularLocation>
</comment>
<keyword evidence="4" id="KW-0964">Secreted</keyword>
<dbReference type="InterPro" id="IPR036048">
    <property type="entry name" value="Interleukin_8-like_sf"/>
</dbReference>
<evidence type="ECO:0000256" key="6">
    <source>
        <dbReference type="ARBA" id="ARBA00023198"/>
    </source>
</evidence>
<protein>
    <recommendedName>
        <fullName evidence="7">Chemokine interleukin-8-like domain-containing protein</fullName>
    </recommendedName>
</protein>
<dbReference type="Gene3D" id="2.40.50.40">
    <property type="match status" value="1"/>
</dbReference>
<dbReference type="PANTHER" id="PTHR12015">
    <property type="entry name" value="SMALL INDUCIBLE CYTOKINE A"/>
    <property type="match status" value="1"/>
</dbReference>
<evidence type="ECO:0000256" key="1">
    <source>
        <dbReference type="ARBA" id="ARBA00004613"/>
    </source>
</evidence>
<feature type="domain" description="Chemokine interleukin-8-like" evidence="7">
    <location>
        <begin position="24"/>
        <end position="84"/>
    </location>
</feature>
<evidence type="ECO:0000256" key="2">
    <source>
        <dbReference type="ARBA" id="ARBA00022500"/>
    </source>
</evidence>
<comment type="caution">
    <text evidence="8">The sequence shown here is derived from an EMBL/GenBank/DDBJ whole genome shotgun (WGS) entry which is preliminary data.</text>
</comment>
<evidence type="ECO:0000256" key="3">
    <source>
        <dbReference type="ARBA" id="ARBA00022514"/>
    </source>
</evidence>
<dbReference type="GO" id="GO:0005615">
    <property type="term" value="C:extracellular space"/>
    <property type="evidence" value="ECO:0007669"/>
    <property type="project" value="UniProtKB-KW"/>
</dbReference>
<gene>
    <name evidence="8" type="ORF">NHX12_004438</name>
</gene>
<dbReference type="GO" id="GO:0006954">
    <property type="term" value="P:inflammatory response"/>
    <property type="evidence" value="ECO:0007669"/>
    <property type="project" value="UniProtKB-KW"/>
</dbReference>
<evidence type="ECO:0000313" key="9">
    <source>
        <dbReference type="Proteomes" id="UP001148018"/>
    </source>
</evidence>
<accession>A0A9Q0DVH3</accession>
<name>A0A9Q0DVH3_9TELE</name>
<dbReference type="OrthoDB" id="9930747at2759"/>
<dbReference type="GO" id="GO:0008009">
    <property type="term" value="F:chemokine activity"/>
    <property type="evidence" value="ECO:0007669"/>
    <property type="project" value="InterPro"/>
</dbReference>
<dbReference type="Pfam" id="PF00048">
    <property type="entry name" value="IL8"/>
    <property type="match status" value="1"/>
</dbReference>
<evidence type="ECO:0000313" key="8">
    <source>
        <dbReference type="EMBL" id="KAJ3595133.1"/>
    </source>
</evidence>
<evidence type="ECO:0000256" key="5">
    <source>
        <dbReference type="ARBA" id="ARBA00022729"/>
    </source>
</evidence>
<reference evidence="8" key="1">
    <citation type="submission" date="2022-07" db="EMBL/GenBank/DDBJ databases">
        <title>Chromosome-level genome of Muraenolepis orangiensis.</title>
        <authorList>
            <person name="Kim J."/>
        </authorList>
    </citation>
    <scope>NUCLEOTIDE SEQUENCE</scope>
    <source>
        <strain evidence="8">KU_S4_2022</strain>
        <tissue evidence="8">Muscle</tissue>
    </source>
</reference>
<dbReference type="GO" id="GO:0006955">
    <property type="term" value="P:immune response"/>
    <property type="evidence" value="ECO:0007669"/>
    <property type="project" value="InterPro"/>
</dbReference>
<dbReference type="SMART" id="SM00199">
    <property type="entry name" value="SCY"/>
    <property type="match status" value="1"/>
</dbReference>
<dbReference type="InterPro" id="IPR001811">
    <property type="entry name" value="Chemokine_IL8-like_dom"/>
</dbReference>
<dbReference type="AlphaFoldDB" id="A0A9Q0DVH3"/>
<keyword evidence="5" id="KW-0732">Signal</keyword>
<dbReference type="EMBL" id="JANIIK010000111">
    <property type="protein sequence ID" value="KAJ3595133.1"/>
    <property type="molecule type" value="Genomic_DNA"/>
</dbReference>
<keyword evidence="3" id="KW-0202">Cytokine</keyword>
<keyword evidence="6" id="KW-0395">Inflammatory response</keyword>
<keyword evidence="9" id="KW-1185">Reference proteome</keyword>
<dbReference type="PANTHER" id="PTHR12015:SF111">
    <property type="entry name" value="C-C MOTIF CHEMOKINE 17"/>
    <property type="match status" value="1"/>
</dbReference>
<evidence type="ECO:0000256" key="4">
    <source>
        <dbReference type="ARBA" id="ARBA00022525"/>
    </source>
</evidence>